<comment type="similarity">
    <text evidence="2">Belongs to the membrane fusion protein (MFP) (TC 8.A.1) family.</text>
</comment>
<name>A0A0T6QQA2_AERVE</name>
<evidence type="ECO:0000256" key="4">
    <source>
        <dbReference type="SAM" id="Coils"/>
    </source>
</evidence>
<dbReference type="GO" id="GO:1990281">
    <property type="term" value="C:efflux pump complex"/>
    <property type="evidence" value="ECO:0007669"/>
    <property type="project" value="TreeGrafter"/>
</dbReference>
<dbReference type="GO" id="GO:0015562">
    <property type="term" value="F:efflux transmembrane transporter activity"/>
    <property type="evidence" value="ECO:0007669"/>
    <property type="project" value="TreeGrafter"/>
</dbReference>
<dbReference type="Proteomes" id="UP001204061">
    <property type="component" value="Unassembled WGS sequence"/>
</dbReference>
<comment type="subcellular location">
    <subcellularLocation>
        <location evidence="1">Cell envelope</location>
    </subcellularLocation>
</comment>
<reference evidence="9" key="4">
    <citation type="submission" date="2022-08" db="EMBL/GenBank/DDBJ databases">
        <title>A global survey of hypervirulent Aeromonas hydrophila identified this emerging pathogen in farmed fish in the lower Mekong River basin.</title>
        <authorList>
            <person name="Xu T."/>
            <person name="Rasmussen-Ivey C.R."/>
            <person name="Moen F.S."/>
            <person name="Fernandez Bravo A."/>
            <person name="Lamy B."/>
            <person name="Beaz-Hidalgo R."/>
            <person name="Khan C.D."/>
            <person name="Castro Escarpulli G."/>
            <person name="Yasin I.S.M."/>
            <person name="Figueras M.J."/>
            <person name="Azzam Sayuti M."/>
            <person name="Karim M.M."/>
            <person name="Alam K.M."/>
            <person name="Le T.T.T."/>
            <person name="Thao N.H.P."/>
            <person name="Addo S."/>
            <person name="Duodu S."/>
            <person name="Ali S."/>
            <person name="Mey S."/>
            <person name="Somony T."/>
            <person name="Liles M.R."/>
        </authorList>
    </citation>
    <scope>NUCLEOTIDE SEQUENCE</scope>
    <source>
        <strain evidence="9">0.14</strain>
    </source>
</reference>
<evidence type="ECO:0000313" key="12">
    <source>
        <dbReference type="Proteomes" id="UP000309618"/>
    </source>
</evidence>
<comment type="caution">
    <text evidence="10">The sequence shown here is derived from an EMBL/GenBank/DDBJ whole genome shotgun (WGS) entry which is preliminary data.</text>
</comment>
<sequence length="377" mass="41410">MKKWMAIMLLIAIALFGSVIGFNLFKQKMIAQYMANRPEPEFPVTAMVTKAQDWVPTIEAIGFIEPNQGVTLSTELAGTIDAITFESGKPVKADQLLLSLDSTVERANLRASQAKLPAAKAKFDRFQNLYKTSSISKEQLDEAEAAYRSLEADIESLKATIARREVRAPFSGVVGLRNVFLGQYLQPGTDIVRLEDTSVMRLRFTVPQTDISKIKLGQTIKINVDAYPQTQFDGHITAIEPAVNFQSGLIQVQADIPNNDGQLRSGMFARASIILPTVKDQIVIPQTAISFTLYGQNVYVLKEGEETDKEGNKVKVLRAKQVVVKAGERRGNDVHVLSGIQAGDQIVLSGQVRLSNDTKVHVVENDALAVPAQTPML</sequence>
<dbReference type="KEGG" id="avo:AMS64_00320"/>
<dbReference type="eggNOG" id="COG0845">
    <property type="taxonomic scope" value="Bacteria"/>
</dbReference>
<dbReference type="AlphaFoldDB" id="A0A0T6QQA2"/>
<keyword evidence="3" id="KW-0813">Transport</keyword>
<proteinExistence type="inferred from homology"/>
<evidence type="ECO:0000259" key="5">
    <source>
        <dbReference type="Pfam" id="PF25876"/>
    </source>
</evidence>
<evidence type="ECO:0000256" key="3">
    <source>
        <dbReference type="ARBA" id="ARBA00022448"/>
    </source>
</evidence>
<reference evidence="11" key="1">
    <citation type="submission" date="2017-10" db="EMBL/GenBank/DDBJ databases">
        <authorList>
            <person name="Colston S.M."/>
            <person name="Graf J."/>
        </authorList>
    </citation>
    <scope>NUCLEOTIDE SEQUENCE</scope>
    <source>
        <strain evidence="11">BAQ071013-135</strain>
    </source>
</reference>
<dbReference type="InterPro" id="IPR058792">
    <property type="entry name" value="Beta-barrel_RND_2"/>
</dbReference>
<dbReference type="OrthoDB" id="9806939at2"/>
<evidence type="ECO:0000313" key="9">
    <source>
        <dbReference type="EMBL" id="MCR4447842.1"/>
    </source>
</evidence>
<feature type="domain" description="Multidrug resistance protein MdtA-like C-terminal permuted SH3" evidence="8">
    <location>
        <begin position="282"/>
        <end position="350"/>
    </location>
</feature>
<dbReference type="OMA" id="NVYLGQY"/>
<evidence type="ECO:0000256" key="2">
    <source>
        <dbReference type="ARBA" id="ARBA00009477"/>
    </source>
</evidence>
<feature type="coiled-coil region" evidence="4">
    <location>
        <begin position="133"/>
        <end position="167"/>
    </location>
</feature>
<dbReference type="Gene3D" id="1.10.287.470">
    <property type="entry name" value="Helix hairpin bin"/>
    <property type="match status" value="1"/>
</dbReference>
<gene>
    <name evidence="11" type="ORF">CF123_20095</name>
    <name evidence="10" type="ORF">E8Q35_17920</name>
    <name evidence="9" type="ORF">NS965_05520</name>
</gene>
<evidence type="ECO:0000256" key="1">
    <source>
        <dbReference type="ARBA" id="ARBA00004196"/>
    </source>
</evidence>
<accession>A0A0T6QQA2</accession>
<dbReference type="InterPro" id="IPR058627">
    <property type="entry name" value="MdtA-like_C"/>
</dbReference>
<keyword evidence="4" id="KW-0175">Coiled coil</keyword>
<feature type="domain" description="Multidrug resistance protein MdtA-like alpha-helical hairpin" evidence="5">
    <location>
        <begin position="105"/>
        <end position="162"/>
    </location>
</feature>
<feature type="domain" description="CusB-like beta-barrel" evidence="7">
    <location>
        <begin position="203"/>
        <end position="273"/>
    </location>
</feature>
<evidence type="ECO:0000313" key="11">
    <source>
        <dbReference type="EMBL" id="TND51217.1"/>
    </source>
</evidence>
<dbReference type="EMBL" id="PDXJ01000031">
    <property type="protein sequence ID" value="TND51217.1"/>
    <property type="molecule type" value="Genomic_DNA"/>
</dbReference>
<feature type="domain" description="Multidrug resistance protein MdtA-like barrel-sandwich hybrid" evidence="6">
    <location>
        <begin position="70"/>
        <end position="189"/>
    </location>
</feature>
<dbReference type="PANTHER" id="PTHR30469">
    <property type="entry name" value="MULTIDRUG RESISTANCE PROTEIN MDTA"/>
    <property type="match status" value="1"/>
</dbReference>
<dbReference type="Pfam" id="PF25967">
    <property type="entry name" value="RND-MFP_C"/>
    <property type="match status" value="1"/>
</dbReference>
<dbReference type="Pfam" id="PF25876">
    <property type="entry name" value="HH_MFP_RND"/>
    <property type="match status" value="1"/>
</dbReference>
<dbReference type="GeneID" id="60845944"/>
<dbReference type="Proteomes" id="UP000796104">
    <property type="component" value="Unassembled WGS sequence"/>
</dbReference>
<dbReference type="EMBL" id="SSUX01000015">
    <property type="protein sequence ID" value="THJ41547.1"/>
    <property type="molecule type" value="Genomic_DNA"/>
</dbReference>
<dbReference type="Gene3D" id="2.40.30.170">
    <property type="match status" value="1"/>
</dbReference>
<organism evidence="10 12">
    <name type="scientific">Aeromonas veronii</name>
    <dbReference type="NCBI Taxonomy" id="654"/>
    <lineage>
        <taxon>Bacteria</taxon>
        <taxon>Pseudomonadati</taxon>
        <taxon>Pseudomonadota</taxon>
        <taxon>Gammaproteobacteria</taxon>
        <taxon>Aeromonadales</taxon>
        <taxon>Aeromonadaceae</taxon>
        <taxon>Aeromonas</taxon>
    </lineage>
</organism>
<dbReference type="InterPro" id="IPR058624">
    <property type="entry name" value="MdtA-like_HH"/>
</dbReference>
<evidence type="ECO:0000313" key="10">
    <source>
        <dbReference type="EMBL" id="THJ41547.1"/>
    </source>
</evidence>
<dbReference type="Pfam" id="PF25917">
    <property type="entry name" value="BSH_RND"/>
    <property type="match status" value="1"/>
</dbReference>
<dbReference type="Gene3D" id="2.40.420.20">
    <property type="match status" value="1"/>
</dbReference>
<dbReference type="SUPFAM" id="SSF111369">
    <property type="entry name" value="HlyD-like secretion proteins"/>
    <property type="match status" value="1"/>
</dbReference>
<dbReference type="Proteomes" id="UP000309618">
    <property type="component" value="Unassembled WGS sequence"/>
</dbReference>
<dbReference type="PANTHER" id="PTHR30469:SF11">
    <property type="entry name" value="BLL4320 PROTEIN"/>
    <property type="match status" value="1"/>
</dbReference>
<reference evidence="10 12" key="3">
    <citation type="submission" date="2019-04" db="EMBL/GenBank/DDBJ databases">
        <title>Comparative genomics of Aeromonas veronii strains pathogenic to fish.</title>
        <authorList>
            <person name="Cascarano M.C."/>
            <person name="Smyrli M."/>
            <person name="Katharios P."/>
        </authorList>
    </citation>
    <scope>NUCLEOTIDE SEQUENCE [LARGE SCALE GENOMIC DNA]</scope>
    <source>
        <strain evidence="10 12">XU1</strain>
    </source>
</reference>
<protein>
    <submittedName>
        <fullName evidence="10 11">Efflux RND transporter periplasmic adaptor subunit</fullName>
    </submittedName>
</protein>
<evidence type="ECO:0000259" key="8">
    <source>
        <dbReference type="Pfam" id="PF25967"/>
    </source>
</evidence>
<reference evidence="11" key="2">
    <citation type="journal article" date="2019" name="PLoS ONE">
        <title>Identification and characterization of putative Aeromonas spp. T3SS effectors.</title>
        <authorList>
            <person name="Rangel L.T."/>
            <person name="Marden J."/>
            <person name="Colston S."/>
            <person name="Setubal J.C."/>
            <person name="Graf J."/>
            <person name="Gogarten J.P."/>
        </authorList>
    </citation>
    <scope>NUCLEOTIDE SEQUENCE</scope>
    <source>
        <strain evidence="11">BAQ071013-135</strain>
    </source>
</reference>
<dbReference type="EMBL" id="JANLFC010000016">
    <property type="protein sequence ID" value="MCR4447842.1"/>
    <property type="molecule type" value="Genomic_DNA"/>
</dbReference>
<dbReference type="Pfam" id="PF25954">
    <property type="entry name" value="Beta-barrel_RND_2"/>
    <property type="match status" value="1"/>
</dbReference>
<evidence type="ECO:0000259" key="7">
    <source>
        <dbReference type="Pfam" id="PF25954"/>
    </source>
</evidence>
<evidence type="ECO:0000259" key="6">
    <source>
        <dbReference type="Pfam" id="PF25917"/>
    </source>
</evidence>
<dbReference type="InterPro" id="IPR058625">
    <property type="entry name" value="MdtA-like_BSH"/>
</dbReference>
<dbReference type="InterPro" id="IPR006143">
    <property type="entry name" value="RND_pump_MFP"/>
</dbReference>
<dbReference type="RefSeq" id="WP_005355753.1">
    <property type="nucleotide sequence ID" value="NZ_AP027933.1"/>
</dbReference>
<dbReference type="FunFam" id="2.40.30.170:FF:000010">
    <property type="entry name" value="Efflux RND transporter periplasmic adaptor subunit"/>
    <property type="match status" value="1"/>
</dbReference>
<dbReference type="NCBIfam" id="TIGR01730">
    <property type="entry name" value="RND_mfp"/>
    <property type="match status" value="1"/>
</dbReference>
<dbReference type="Gene3D" id="2.40.50.100">
    <property type="match status" value="1"/>
</dbReference>